<feature type="domain" description="DUF4806" evidence="1">
    <location>
        <begin position="38"/>
        <end position="122"/>
    </location>
</feature>
<dbReference type="Proteomes" id="UP001500889">
    <property type="component" value="Chromosome O"/>
</dbReference>
<evidence type="ECO:0000313" key="3">
    <source>
        <dbReference type="Proteomes" id="UP001500889"/>
    </source>
</evidence>
<reference evidence="2 3" key="1">
    <citation type="submission" date="2024-02" db="EMBL/GenBank/DDBJ databases">
        <title>A chromosome-level genome assembly of Drosophila madeirensis, a fruit fly species endemic to Madeira island.</title>
        <authorList>
            <person name="Tomihara K."/>
            <person name="Llopart A."/>
            <person name="Yamamoto D."/>
        </authorList>
    </citation>
    <scope>NUCLEOTIDE SEQUENCE [LARGE SCALE GENOMIC DNA]</scope>
    <source>
        <strain evidence="2 3">RF1</strain>
    </source>
</reference>
<accession>A0AAU9ERL7</accession>
<organism evidence="2 3">
    <name type="scientific">Drosophila madeirensis</name>
    <name type="common">Fruit fly</name>
    <dbReference type="NCBI Taxonomy" id="30013"/>
    <lineage>
        <taxon>Eukaryota</taxon>
        <taxon>Metazoa</taxon>
        <taxon>Ecdysozoa</taxon>
        <taxon>Arthropoda</taxon>
        <taxon>Hexapoda</taxon>
        <taxon>Insecta</taxon>
        <taxon>Pterygota</taxon>
        <taxon>Neoptera</taxon>
        <taxon>Endopterygota</taxon>
        <taxon>Diptera</taxon>
        <taxon>Brachycera</taxon>
        <taxon>Muscomorpha</taxon>
        <taxon>Ephydroidea</taxon>
        <taxon>Drosophilidae</taxon>
        <taxon>Drosophila</taxon>
        <taxon>Sophophora</taxon>
    </lineage>
</organism>
<gene>
    <name evidence="2" type="ORF">DMAD_08316</name>
</gene>
<dbReference type="EMBL" id="AP029263">
    <property type="protein sequence ID" value="BFF89606.1"/>
    <property type="molecule type" value="Genomic_DNA"/>
</dbReference>
<dbReference type="AlphaFoldDB" id="A0AAU9ERL7"/>
<protein>
    <recommendedName>
        <fullName evidence="1">DUF4806 domain-containing protein</fullName>
    </recommendedName>
</protein>
<name>A0AAU9ERL7_DROMD</name>
<sequence length="181" mass="21678">MDLVLENQSKIIDTLRRLTNSSGGQTEESQESLLQDEELQKFPLTEIEQLDIVEEALNDPENRYFQQMKDIIQPEDKPRPGGLRRHFHLLMKADFFVQFNYDGIHNKYPFKKYKNFNNAIYRIRKHDGYTEDDYVTEMRAVFRAYKNRKSKNTSNARKKLKEAQAHFEPEIDFEKILWPDE</sequence>
<dbReference type="Pfam" id="PF16064">
    <property type="entry name" value="DUF4806"/>
    <property type="match status" value="1"/>
</dbReference>
<proteinExistence type="predicted"/>
<keyword evidence="3" id="KW-1185">Reference proteome</keyword>
<evidence type="ECO:0000259" key="1">
    <source>
        <dbReference type="Pfam" id="PF16064"/>
    </source>
</evidence>
<dbReference type="InterPro" id="IPR032071">
    <property type="entry name" value="DUF4806"/>
</dbReference>
<evidence type="ECO:0000313" key="2">
    <source>
        <dbReference type="EMBL" id="BFF89606.1"/>
    </source>
</evidence>